<dbReference type="EMBL" id="SMRS01000003">
    <property type="protein sequence ID" value="KAA0875511.1"/>
    <property type="molecule type" value="Genomic_DNA"/>
</dbReference>
<dbReference type="Pfam" id="PF10636">
    <property type="entry name" value="hemP"/>
    <property type="match status" value="1"/>
</dbReference>
<sequence>MPEKAGAVLEQGSPSSVATQAPRIKSEILLSNLGRLEIEHENEIYRLSRTKSGKLILTK</sequence>
<evidence type="ECO:0000313" key="3">
    <source>
        <dbReference type="Proteomes" id="UP000325302"/>
    </source>
</evidence>
<organism evidence="2 3">
    <name type="scientific">Nitrincola tapanii</name>
    <dbReference type="NCBI Taxonomy" id="1708751"/>
    <lineage>
        <taxon>Bacteria</taxon>
        <taxon>Pseudomonadati</taxon>
        <taxon>Pseudomonadota</taxon>
        <taxon>Gammaproteobacteria</taxon>
        <taxon>Oceanospirillales</taxon>
        <taxon>Oceanospirillaceae</taxon>
        <taxon>Nitrincola</taxon>
    </lineage>
</organism>
<proteinExistence type="predicted"/>
<dbReference type="Gene3D" id="2.10.70.10">
    <property type="entry name" value="Complement Module, domain 1"/>
    <property type="match status" value="1"/>
</dbReference>
<protein>
    <submittedName>
        <fullName evidence="2">Hemin uptake protein HemP</fullName>
    </submittedName>
</protein>
<gene>
    <name evidence="2" type="primary">hemP</name>
    <name evidence="2" type="ORF">E1H14_04995</name>
</gene>
<dbReference type="InterPro" id="IPR019600">
    <property type="entry name" value="Hemin_uptake_protein_HemP"/>
</dbReference>
<comment type="caution">
    <text evidence="2">The sequence shown here is derived from an EMBL/GenBank/DDBJ whole genome shotgun (WGS) entry which is preliminary data.</text>
</comment>
<evidence type="ECO:0000256" key="1">
    <source>
        <dbReference type="SAM" id="MobiDB-lite"/>
    </source>
</evidence>
<dbReference type="Proteomes" id="UP000325302">
    <property type="component" value="Unassembled WGS sequence"/>
</dbReference>
<dbReference type="OrthoDB" id="6121157at2"/>
<dbReference type="AlphaFoldDB" id="A0A5A9W7S7"/>
<reference evidence="2 3" key="1">
    <citation type="submission" date="2019-03" db="EMBL/GenBank/DDBJ databases">
        <title>Nitrincola sp. nov. isolated from an Indian soda lake.</title>
        <authorList>
            <person name="Joshi A."/>
            <person name="Thite S.V."/>
            <person name="Joseph N."/>
            <person name="Dhotre D."/>
            <person name="Moorthy M."/>
            <person name="Shouche Y.S."/>
        </authorList>
    </citation>
    <scope>NUCLEOTIDE SEQUENCE [LARGE SCALE GENOMIC DNA]</scope>
    <source>
        <strain evidence="2 3">MEB193</strain>
    </source>
</reference>
<evidence type="ECO:0000313" key="2">
    <source>
        <dbReference type="EMBL" id="KAA0875511.1"/>
    </source>
</evidence>
<keyword evidence="3" id="KW-1185">Reference proteome</keyword>
<name>A0A5A9W7S7_9GAMM</name>
<accession>A0A5A9W7S7</accession>
<feature type="region of interest" description="Disordered" evidence="1">
    <location>
        <begin position="1"/>
        <end position="20"/>
    </location>
</feature>